<organism evidence="1">
    <name type="scientific">Human immunodeficiency virus type 1</name>
    <name type="common">HIV-1</name>
    <dbReference type="NCBI Taxonomy" id="11676"/>
    <lineage>
        <taxon>Viruses</taxon>
        <taxon>Riboviria</taxon>
        <taxon>Pararnavirae</taxon>
        <taxon>Artverviricota</taxon>
        <taxon>Revtraviricetes</taxon>
        <taxon>Ortervirales</taxon>
        <taxon>Retroviridae</taxon>
        <taxon>Orthoretrovirinae</taxon>
        <taxon>Lentivirus</taxon>
        <taxon>Lentivirus humimdef1</taxon>
    </lineage>
</organism>
<keyword evidence="1" id="KW-0946">Virion</keyword>
<proteinExistence type="predicted"/>
<dbReference type="EMBL" id="DQ155205">
    <property type="protein sequence ID" value="ABA08293.1"/>
    <property type="molecule type" value="Genomic_DNA"/>
</dbReference>
<dbReference type="GO" id="GO:0019031">
    <property type="term" value="C:viral envelope"/>
    <property type="evidence" value="ECO:0007669"/>
    <property type="project" value="UniProtKB-KW"/>
</dbReference>
<reference evidence="1" key="1">
    <citation type="journal article" date="2008" name="AIDS Res. Hum. Retroviruses">
        <title>HIV type 1 genetic diversity in Moyale, Mandera, and Turkana based on env-C2-V3 sequences.</title>
        <authorList>
            <person name="Khamadi S.A."/>
            <person name="Lihana R.W."/>
            <person name="Mwaniki D.L."/>
            <person name="Kinyua J."/>
            <person name="Lagat N."/>
            <person name="Carter J.Y."/>
            <person name="Ichimura H."/>
            <person name="Oishi I."/>
            <person name="Okoth F.A."/>
            <person name="Ochieng W."/>
        </authorList>
    </citation>
    <scope>NUCLEOTIDE SEQUENCE</scope>
    <source>
        <strain evidence="1">TLHC018F</strain>
    </source>
</reference>
<accession>Q3LX39</accession>
<feature type="non-terminal residue" evidence="1">
    <location>
        <position position="1"/>
    </location>
</feature>
<organismHost>
    <name type="scientific">Homo sapiens</name>
    <name type="common">Human</name>
    <dbReference type="NCBI Taxonomy" id="9606"/>
</organismHost>
<protein>
    <submittedName>
        <fullName evidence="1">Envelope glycoprotein</fullName>
    </submittedName>
</protein>
<sequence>LFGARLLLHMSIICFILHGSVDGFICITISTISPRMYHSTAMDLLRLLKMLLPQEKAHAAEITSSPAVIEARAHSYGWMPKECFKLNAYLSSSSILFCSTDPSMMHGSYTCSGYMPLKKDLCWPSSTWPCTNTWAWTNCM</sequence>
<feature type="non-terminal residue" evidence="1">
    <location>
        <position position="140"/>
    </location>
</feature>
<name>Q3LX39_HV1</name>
<gene>
    <name evidence="1" type="primary">env</name>
</gene>
<evidence type="ECO:0000313" key="1">
    <source>
        <dbReference type="EMBL" id="ABA08293.1"/>
    </source>
</evidence>
<keyword evidence="1" id="KW-0261">Viral envelope protein</keyword>